<sequence>TVICPQDVPPKGLVRYDKTSRSVAQIRLDLTLRWLREMGIEVEGGVMDPDPFVAVKGAVREWGPDEIIISTRPYPRSGWLHRDLVKRIADHSKLPVEHVMVDLEDEPETHVLVVANQTVGSHALIEILQRRAMEAPHRFTIICPIGATDQKAERAAAERLRRTLGQLHAAGIEAVGQVMYPDPLASVSDVMQHQPADEVVISTFPKGKSRWLSADLVNMVRGSVGRPVEHVVVDPDAEQMVVTEAALLDTTADLNDTLTEDVSDVTVTLDDATQVKTGEVLTFDLAKESETWKSPDGSVTLAYEVMGFTRPDKQDSVGIMTLTMPAQNEDVGRSVEIKVTGSASNSRRFFALYETR</sequence>
<proteinExistence type="predicted"/>
<reference evidence="1" key="1">
    <citation type="journal article" date="2015" name="Nature">
        <title>Complex archaea that bridge the gap between prokaryotes and eukaryotes.</title>
        <authorList>
            <person name="Spang A."/>
            <person name="Saw J.H."/>
            <person name="Jorgensen S.L."/>
            <person name="Zaremba-Niedzwiedzka K."/>
            <person name="Martijn J."/>
            <person name="Lind A.E."/>
            <person name="van Eijk R."/>
            <person name="Schleper C."/>
            <person name="Guy L."/>
            <person name="Ettema T.J."/>
        </authorList>
    </citation>
    <scope>NUCLEOTIDE SEQUENCE</scope>
</reference>
<evidence type="ECO:0000313" key="1">
    <source>
        <dbReference type="EMBL" id="KKK63737.1"/>
    </source>
</evidence>
<comment type="caution">
    <text evidence="1">The sequence shown here is derived from an EMBL/GenBank/DDBJ whole genome shotgun (WGS) entry which is preliminary data.</text>
</comment>
<feature type="non-terminal residue" evidence="1">
    <location>
        <position position="1"/>
    </location>
</feature>
<gene>
    <name evidence="1" type="ORF">LCGC14_2991280</name>
</gene>
<accession>A0A0F8X3P7</accession>
<dbReference type="Gene3D" id="3.40.50.620">
    <property type="entry name" value="HUPs"/>
    <property type="match status" value="2"/>
</dbReference>
<name>A0A0F8X3P7_9ZZZZ</name>
<dbReference type="EMBL" id="LAZR01061357">
    <property type="protein sequence ID" value="KKK63737.1"/>
    <property type="molecule type" value="Genomic_DNA"/>
</dbReference>
<dbReference type="AlphaFoldDB" id="A0A0F8X3P7"/>
<dbReference type="SUPFAM" id="SSF52402">
    <property type="entry name" value="Adenine nucleotide alpha hydrolases-like"/>
    <property type="match status" value="2"/>
</dbReference>
<dbReference type="InterPro" id="IPR014729">
    <property type="entry name" value="Rossmann-like_a/b/a_fold"/>
</dbReference>
<protein>
    <submittedName>
        <fullName evidence="1">Uncharacterized protein</fullName>
    </submittedName>
</protein>
<organism evidence="1">
    <name type="scientific">marine sediment metagenome</name>
    <dbReference type="NCBI Taxonomy" id="412755"/>
    <lineage>
        <taxon>unclassified sequences</taxon>
        <taxon>metagenomes</taxon>
        <taxon>ecological metagenomes</taxon>
    </lineage>
</organism>